<sequence>MTLPAPLLTSRPLVWREDGAARGLRHIPEETAVALTYGRATYAVMMATPTDLEDFAWGFSRNEGLITAADEITACEIVVRDVAGEVAIELRLDLAGAREAALWQRQRRLLGATGCGLCGMESLEAALAPLPALASEIRLDAATLAGAMAGLGAGQMLNRQTHALHAAAFFDPERGIVAVREDVGRHNALDKLAGALLRAGIAPARGAVLLTSRVSVEMVQKLARMGCAVLLAVSAPTGLALRRAERAGITLAAVARADGFEIFTHPARIVIEREAHVA</sequence>
<dbReference type="PANTHER" id="PTHR30592:SF1">
    <property type="entry name" value="SULFUR CARRIER PROTEIN FDHD"/>
    <property type="match status" value="1"/>
</dbReference>
<keyword evidence="2 3" id="KW-0501">Molybdenum cofactor biosynthesis</keyword>
<comment type="similarity">
    <text evidence="3">Belongs to the FdhD family.</text>
</comment>
<comment type="subcellular location">
    <subcellularLocation>
        <location evidence="3">Cytoplasm</location>
    </subcellularLocation>
</comment>
<dbReference type="GO" id="GO:0097163">
    <property type="term" value="F:sulfur carrier activity"/>
    <property type="evidence" value="ECO:0007669"/>
    <property type="project" value="UniProtKB-UniRule"/>
</dbReference>
<comment type="caution">
    <text evidence="3">Lacks conserved residue(s) required for the propagation of feature annotation.</text>
</comment>
<keyword evidence="1 3" id="KW-0963">Cytoplasm</keyword>
<protein>
    <recommendedName>
        <fullName evidence="3">Sulfur carrier protein FdhD</fullName>
    </recommendedName>
</protein>
<comment type="caution">
    <text evidence="4">The sequence shown here is derived from an EMBL/GenBank/DDBJ whole genome shotgun (WGS) entry which is preliminary data.</text>
</comment>
<dbReference type="Pfam" id="PF02634">
    <property type="entry name" value="FdhD-NarQ"/>
    <property type="match status" value="1"/>
</dbReference>
<accession>A0A8J4M5Q9</accession>
<evidence type="ECO:0000256" key="3">
    <source>
        <dbReference type="HAMAP-Rule" id="MF_00187"/>
    </source>
</evidence>
<gene>
    <name evidence="3 4" type="primary">fdhD</name>
    <name evidence="4" type="ORF">ENY07_07090</name>
</gene>
<name>A0A8J4M5Q9_9PROT</name>
<comment type="function">
    <text evidence="3">Required for formate dehydrogenase (FDH) activity. Acts as a sulfur carrier protein that transfers sulfur from IscS to the molybdenum cofactor prior to its insertion into FDH.</text>
</comment>
<dbReference type="GO" id="GO:0016783">
    <property type="term" value="F:sulfurtransferase activity"/>
    <property type="evidence" value="ECO:0007669"/>
    <property type="project" value="InterPro"/>
</dbReference>
<evidence type="ECO:0000256" key="2">
    <source>
        <dbReference type="ARBA" id="ARBA00023150"/>
    </source>
</evidence>
<dbReference type="SUPFAM" id="SSF53927">
    <property type="entry name" value="Cytidine deaminase-like"/>
    <property type="match status" value="1"/>
</dbReference>
<dbReference type="InterPro" id="IPR003786">
    <property type="entry name" value="FdhD"/>
</dbReference>
<dbReference type="Gene3D" id="3.10.20.10">
    <property type="match status" value="1"/>
</dbReference>
<dbReference type="PANTHER" id="PTHR30592">
    <property type="entry name" value="FORMATE DEHYDROGENASE"/>
    <property type="match status" value="1"/>
</dbReference>
<proteinExistence type="inferred from homology"/>
<organism evidence="4">
    <name type="scientific">Acidicaldus sp</name>
    <dbReference type="NCBI Taxonomy" id="1872105"/>
    <lineage>
        <taxon>Bacteria</taxon>
        <taxon>Pseudomonadati</taxon>
        <taxon>Pseudomonadota</taxon>
        <taxon>Alphaproteobacteria</taxon>
        <taxon>Acetobacterales</taxon>
        <taxon>Acetobacteraceae</taxon>
        <taxon>Acidicaldus</taxon>
    </lineage>
</organism>
<dbReference type="EMBL" id="DTQM01000137">
    <property type="protein sequence ID" value="HGC42971.1"/>
    <property type="molecule type" value="Genomic_DNA"/>
</dbReference>
<dbReference type="HAMAP" id="MF_00187">
    <property type="entry name" value="FdhD"/>
    <property type="match status" value="1"/>
</dbReference>
<dbReference type="NCBIfam" id="TIGR00129">
    <property type="entry name" value="fdhD_narQ"/>
    <property type="match status" value="1"/>
</dbReference>
<dbReference type="InterPro" id="IPR016193">
    <property type="entry name" value="Cytidine_deaminase-like"/>
</dbReference>
<evidence type="ECO:0000256" key="1">
    <source>
        <dbReference type="ARBA" id="ARBA00022490"/>
    </source>
</evidence>
<feature type="active site" description="Cysteine persulfide intermediate" evidence="3">
    <location>
        <position position="115"/>
    </location>
</feature>
<evidence type="ECO:0000313" key="4">
    <source>
        <dbReference type="EMBL" id="HGC42971.1"/>
    </source>
</evidence>
<dbReference type="PIRSF" id="PIRSF015626">
    <property type="entry name" value="FdhD"/>
    <property type="match status" value="1"/>
</dbReference>
<dbReference type="AlphaFoldDB" id="A0A8J4M5Q9"/>
<reference evidence="4" key="1">
    <citation type="journal article" date="2020" name="mSystems">
        <title>Genome- and Community-Level Interaction Insights into Carbon Utilization and Element Cycling Functions of Hydrothermarchaeota in Hydrothermal Sediment.</title>
        <authorList>
            <person name="Zhou Z."/>
            <person name="Liu Y."/>
            <person name="Xu W."/>
            <person name="Pan J."/>
            <person name="Luo Z.H."/>
            <person name="Li M."/>
        </authorList>
    </citation>
    <scope>NUCLEOTIDE SEQUENCE</scope>
    <source>
        <strain evidence="4">SpSt-997</strain>
    </source>
</reference>
<dbReference type="GO" id="GO:0006777">
    <property type="term" value="P:Mo-molybdopterin cofactor biosynthetic process"/>
    <property type="evidence" value="ECO:0007669"/>
    <property type="project" value="UniProtKB-UniRule"/>
</dbReference>
<dbReference type="Gene3D" id="3.40.140.10">
    <property type="entry name" value="Cytidine Deaminase, domain 2"/>
    <property type="match status" value="1"/>
</dbReference>
<dbReference type="GO" id="GO:0005737">
    <property type="term" value="C:cytoplasm"/>
    <property type="evidence" value="ECO:0007669"/>
    <property type="project" value="UniProtKB-SubCell"/>
</dbReference>